<dbReference type="AlphaFoldDB" id="A0A2Z6NQC7"/>
<name>A0A2Z6NQC7_TRISU</name>
<dbReference type="Proteomes" id="UP000242715">
    <property type="component" value="Unassembled WGS sequence"/>
</dbReference>
<evidence type="ECO:0000313" key="2">
    <source>
        <dbReference type="Proteomes" id="UP000242715"/>
    </source>
</evidence>
<protein>
    <submittedName>
        <fullName evidence="1">Uncharacterized protein</fullName>
    </submittedName>
</protein>
<gene>
    <name evidence="1" type="ORF">TSUD_371520</name>
</gene>
<dbReference type="EMBL" id="DF974154">
    <property type="protein sequence ID" value="GAU45856.1"/>
    <property type="molecule type" value="Genomic_DNA"/>
</dbReference>
<sequence length="106" mass="12554">MLRFDTEDLMEQVDDFSVFVDELRDYSWRLTNKELLFLECVLLLKKEMVADEGIRMYEELIASAFFEEEVVDRQMCSLEENLKALRHKKDALATITKEDVAKLLEN</sequence>
<evidence type="ECO:0000313" key="1">
    <source>
        <dbReference type="EMBL" id="GAU45856.1"/>
    </source>
</evidence>
<proteinExistence type="predicted"/>
<keyword evidence="2" id="KW-1185">Reference proteome</keyword>
<reference evidence="2" key="1">
    <citation type="journal article" date="2017" name="Front. Plant Sci.">
        <title>Climate Clever Clovers: New Paradigm to Reduce the Environmental Footprint of Ruminants by Breeding Low Methanogenic Forages Utilizing Haplotype Variation.</title>
        <authorList>
            <person name="Kaur P."/>
            <person name="Appels R."/>
            <person name="Bayer P.E."/>
            <person name="Keeble-Gagnere G."/>
            <person name="Wang J."/>
            <person name="Hirakawa H."/>
            <person name="Shirasawa K."/>
            <person name="Vercoe P."/>
            <person name="Stefanova K."/>
            <person name="Durmic Z."/>
            <person name="Nichols P."/>
            <person name="Revell C."/>
            <person name="Isobe S.N."/>
            <person name="Edwards D."/>
            <person name="Erskine W."/>
        </authorList>
    </citation>
    <scope>NUCLEOTIDE SEQUENCE [LARGE SCALE GENOMIC DNA]</scope>
    <source>
        <strain evidence="2">cv. Daliak</strain>
    </source>
</reference>
<organism evidence="1 2">
    <name type="scientific">Trifolium subterraneum</name>
    <name type="common">Subterranean clover</name>
    <dbReference type="NCBI Taxonomy" id="3900"/>
    <lineage>
        <taxon>Eukaryota</taxon>
        <taxon>Viridiplantae</taxon>
        <taxon>Streptophyta</taxon>
        <taxon>Embryophyta</taxon>
        <taxon>Tracheophyta</taxon>
        <taxon>Spermatophyta</taxon>
        <taxon>Magnoliopsida</taxon>
        <taxon>eudicotyledons</taxon>
        <taxon>Gunneridae</taxon>
        <taxon>Pentapetalae</taxon>
        <taxon>rosids</taxon>
        <taxon>fabids</taxon>
        <taxon>Fabales</taxon>
        <taxon>Fabaceae</taxon>
        <taxon>Papilionoideae</taxon>
        <taxon>50 kb inversion clade</taxon>
        <taxon>NPAAA clade</taxon>
        <taxon>Hologalegina</taxon>
        <taxon>IRL clade</taxon>
        <taxon>Trifolieae</taxon>
        <taxon>Trifolium</taxon>
    </lineage>
</organism>
<accession>A0A2Z6NQC7</accession>